<evidence type="ECO:0000313" key="2">
    <source>
        <dbReference type="Proteomes" id="UP000603453"/>
    </source>
</evidence>
<dbReference type="EMBL" id="JAEPRD010000024">
    <property type="protein sequence ID" value="KAG2207505.1"/>
    <property type="molecule type" value="Genomic_DNA"/>
</dbReference>
<proteinExistence type="predicted"/>
<evidence type="ECO:0000313" key="1">
    <source>
        <dbReference type="EMBL" id="KAG2207505.1"/>
    </source>
</evidence>
<dbReference type="AlphaFoldDB" id="A0A8H7RBL6"/>
<protein>
    <submittedName>
        <fullName evidence="1">Uncharacterized protein</fullName>
    </submittedName>
</protein>
<sequence>MPNPSQSFLELIVQIKSKFTPHHHQISTRRTEPTAFESSYVSFPDYMSIRPQLMDTIAVPSFCNEPHIKPIWVL</sequence>
<keyword evidence="2" id="KW-1185">Reference proteome</keyword>
<organism evidence="1 2">
    <name type="scientific">Mucor saturninus</name>
    <dbReference type="NCBI Taxonomy" id="64648"/>
    <lineage>
        <taxon>Eukaryota</taxon>
        <taxon>Fungi</taxon>
        <taxon>Fungi incertae sedis</taxon>
        <taxon>Mucoromycota</taxon>
        <taxon>Mucoromycotina</taxon>
        <taxon>Mucoromycetes</taxon>
        <taxon>Mucorales</taxon>
        <taxon>Mucorineae</taxon>
        <taxon>Mucoraceae</taxon>
        <taxon>Mucor</taxon>
    </lineage>
</organism>
<name>A0A8H7RBL6_9FUNG</name>
<gene>
    <name evidence="1" type="ORF">INT47_004253</name>
</gene>
<reference evidence="1" key="1">
    <citation type="submission" date="2020-12" db="EMBL/GenBank/DDBJ databases">
        <title>Metabolic potential, ecology and presence of endohyphal bacteria is reflected in genomic diversity of Mucoromycotina.</title>
        <authorList>
            <person name="Muszewska A."/>
            <person name="Okrasinska A."/>
            <person name="Steczkiewicz K."/>
            <person name="Drgas O."/>
            <person name="Orlowska M."/>
            <person name="Perlinska-Lenart U."/>
            <person name="Aleksandrzak-Piekarczyk T."/>
            <person name="Szatraj K."/>
            <person name="Zielenkiewicz U."/>
            <person name="Pilsyk S."/>
            <person name="Malc E."/>
            <person name="Mieczkowski P."/>
            <person name="Kruszewska J.S."/>
            <person name="Biernat P."/>
            <person name="Pawlowska J."/>
        </authorList>
    </citation>
    <scope>NUCLEOTIDE SEQUENCE</scope>
    <source>
        <strain evidence="1">WA0000017839</strain>
    </source>
</reference>
<dbReference type="Proteomes" id="UP000603453">
    <property type="component" value="Unassembled WGS sequence"/>
</dbReference>
<comment type="caution">
    <text evidence="1">The sequence shown here is derived from an EMBL/GenBank/DDBJ whole genome shotgun (WGS) entry which is preliminary data.</text>
</comment>
<accession>A0A8H7RBL6</accession>